<evidence type="ECO:0000313" key="2">
    <source>
        <dbReference type="EMBL" id="MFC7581742.1"/>
    </source>
</evidence>
<dbReference type="Proteomes" id="UP001596527">
    <property type="component" value="Unassembled WGS sequence"/>
</dbReference>
<comment type="caution">
    <text evidence="2">The sequence shown here is derived from an EMBL/GenBank/DDBJ whole genome shotgun (WGS) entry which is preliminary data.</text>
</comment>
<name>A0ABW2SNM5_9ACTO</name>
<dbReference type="RefSeq" id="WP_380975303.1">
    <property type="nucleotide sequence ID" value="NZ_JBHTEF010000001.1"/>
</dbReference>
<dbReference type="SUPFAM" id="SSF89550">
    <property type="entry name" value="PHP domain-like"/>
    <property type="match status" value="1"/>
</dbReference>
<proteinExistence type="predicted"/>
<feature type="domain" description="Polymerase/histidinol phosphatase N-terminal" evidence="1">
    <location>
        <begin position="149"/>
        <end position="214"/>
    </location>
</feature>
<dbReference type="InterPro" id="IPR052018">
    <property type="entry name" value="PHP_domain"/>
</dbReference>
<keyword evidence="3" id="KW-1185">Reference proteome</keyword>
<dbReference type="InterPro" id="IPR016195">
    <property type="entry name" value="Pol/histidinol_Pase-like"/>
</dbReference>
<dbReference type="InterPro" id="IPR003141">
    <property type="entry name" value="Pol/His_phosphatase_N"/>
</dbReference>
<dbReference type="SMART" id="SM00481">
    <property type="entry name" value="POLIIIAc"/>
    <property type="match status" value="1"/>
</dbReference>
<dbReference type="NCBIfam" id="NF038032">
    <property type="entry name" value="CehA_McbA_metalo"/>
    <property type="match status" value="1"/>
</dbReference>
<accession>A0ABW2SNM5</accession>
<dbReference type="PANTHER" id="PTHR42924">
    <property type="entry name" value="EXONUCLEASE"/>
    <property type="match status" value="1"/>
</dbReference>
<evidence type="ECO:0000313" key="3">
    <source>
        <dbReference type="Proteomes" id="UP001596527"/>
    </source>
</evidence>
<dbReference type="Gene3D" id="3.20.20.140">
    <property type="entry name" value="Metal-dependent hydrolases"/>
    <property type="match status" value="1"/>
</dbReference>
<dbReference type="PANTHER" id="PTHR42924:SF3">
    <property type="entry name" value="POLYMERASE_HISTIDINOL PHOSPHATASE N-TERMINAL DOMAIN-CONTAINING PROTEIN"/>
    <property type="match status" value="1"/>
</dbReference>
<sequence length="420" mass="45282">MTTTRMRRHVTLTDQARERYPGLPFDVDGAAESVEVSLRVTTTGARAVVDLGCEGPHGLRGWSGGARTGFVITRADATPGYLPGLETGRWRVLLGLHVLPEDGADIEVVVRSPATRLPDHGRAEDPVSRGIRGSDRGLPAPAGLTWYAGDPHNHSLHSDGELSLWELANEGVRSGLDYLGCTDHNTVSHHAHLAAVGARQGITLVPGQEITTHRGHANAWGDIGVIDFRRPAQTWVDEVDARGGVMSVNHPVSGDCSWTQPLERAPRGAELFHGSWYRNLTDTSIWAWFLNWTRDVAVLGGGDFHNRSTPLRPGMPTTWVAAEACEPDALIEGIRAGRTTITGSARMVGEGEARPVLMDAPTLIRQGEDLLALDAAGTVLVDLGGRRLVIGQRRQLVRAPRESGPFCLVRADRSVVALCA</sequence>
<reference evidence="3" key="1">
    <citation type="journal article" date="2019" name="Int. J. Syst. Evol. Microbiol.">
        <title>The Global Catalogue of Microorganisms (GCM) 10K type strain sequencing project: providing services to taxonomists for standard genome sequencing and annotation.</title>
        <authorList>
            <consortium name="The Broad Institute Genomics Platform"/>
            <consortium name="The Broad Institute Genome Sequencing Center for Infectious Disease"/>
            <person name="Wu L."/>
            <person name="Ma J."/>
        </authorList>
    </citation>
    <scope>NUCLEOTIDE SEQUENCE [LARGE SCALE GENOMIC DNA]</scope>
    <source>
        <strain evidence="3">CCUG 56698</strain>
    </source>
</reference>
<gene>
    <name evidence="2" type="ORF">ACFQWG_11100</name>
</gene>
<dbReference type="EMBL" id="JBHTEF010000001">
    <property type="protein sequence ID" value="MFC7581742.1"/>
    <property type="molecule type" value="Genomic_DNA"/>
</dbReference>
<evidence type="ECO:0000259" key="1">
    <source>
        <dbReference type="SMART" id="SM00481"/>
    </source>
</evidence>
<protein>
    <submittedName>
        <fullName evidence="2">CehA/McbA family metallohydrolase</fullName>
    </submittedName>
</protein>
<organism evidence="2 3">
    <name type="scientific">Schaalia naturae</name>
    <dbReference type="NCBI Taxonomy" id="635203"/>
    <lineage>
        <taxon>Bacteria</taxon>
        <taxon>Bacillati</taxon>
        <taxon>Actinomycetota</taxon>
        <taxon>Actinomycetes</taxon>
        <taxon>Actinomycetales</taxon>
        <taxon>Actinomycetaceae</taxon>
        <taxon>Schaalia</taxon>
    </lineage>
</organism>